<keyword evidence="2" id="KW-0680">Restriction system</keyword>
<evidence type="ECO:0000256" key="2">
    <source>
        <dbReference type="ARBA" id="ARBA00022747"/>
    </source>
</evidence>
<sequence length="435" mass="48210">MTPAFQTVGEVAAVDSGPAFKSAHFGGPGEGIRLLRGDNIAPGALRWARTKTWPESMLPGYERLAVQEGDLILGMDRPLISSGLKLARARPADLPALLVQRVARIRPHSVNGTYLYHWLSSCEFQQHLKGSATGTQLPHVNLRSIKEFRVPRFGETAEARIVDVLEDHLSRLDAGVDYLGASHRRARVLAKAVLLDLIPDDGDYPAHWESSTVGKAGTVELGRQRHPDWHSGPNMRPYLRVANVFEDRIDTSSLMEMHWPEETFERFRLHPGDVLLNEGQSPEWLGRPAIYRGVPRDVAFTNSLLRFKAREDVLPEFALLVFRRHMHAGRFARESRITTNIAHLSGARLKKIEFPVPPMEEQSRIVEIADRKLTAVKKLEAEISVAQRKASSLRRSLLDAAFTGRLTGAAASESEGAEAIASDTVETEALAGVLS</sequence>
<dbReference type="Pfam" id="PF01420">
    <property type="entry name" value="Methylase_S"/>
    <property type="match status" value="1"/>
</dbReference>
<dbReference type="Proteomes" id="UP001500893">
    <property type="component" value="Unassembled WGS sequence"/>
</dbReference>
<protein>
    <recommendedName>
        <fullName evidence="6">Type I restriction modification DNA specificity domain-containing protein</fullName>
    </recommendedName>
</protein>
<evidence type="ECO:0000256" key="1">
    <source>
        <dbReference type="ARBA" id="ARBA00010923"/>
    </source>
</evidence>
<evidence type="ECO:0000313" key="8">
    <source>
        <dbReference type="Proteomes" id="UP001500893"/>
    </source>
</evidence>
<organism evidence="7 8">
    <name type="scientific">Streptomyces rameus</name>
    <dbReference type="NCBI Taxonomy" id="68261"/>
    <lineage>
        <taxon>Bacteria</taxon>
        <taxon>Bacillati</taxon>
        <taxon>Actinomycetota</taxon>
        <taxon>Actinomycetes</taxon>
        <taxon>Kitasatosporales</taxon>
        <taxon>Streptomycetaceae</taxon>
        <taxon>Streptomyces</taxon>
    </lineage>
</organism>
<feature type="domain" description="Type I restriction modification DNA specificity" evidence="6">
    <location>
        <begin position="294"/>
        <end position="371"/>
    </location>
</feature>
<dbReference type="InterPro" id="IPR051212">
    <property type="entry name" value="Type-I_RE_S_subunit"/>
</dbReference>
<evidence type="ECO:0000259" key="6">
    <source>
        <dbReference type="Pfam" id="PF01420"/>
    </source>
</evidence>
<comment type="similarity">
    <text evidence="1">Belongs to the type-I restriction system S methylase family.</text>
</comment>
<dbReference type="EMBL" id="BAAAVM010000168">
    <property type="protein sequence ID" value="GAA2785455.1"/>
    <property type="molecule type" value="Genomic_DNA"/>
</dbReference>
<dbReference type="SUPFAM" id="SSF116734">
    <property type="entry name" value="DNA methylase specificity domain"/>
    <property type="match status" value="2"/>
</dbReference>
<name>A0ABN3V9N6_9ACTN</name>
<dbReference type="RefSeq" id="WP_345060731.1">
    <property type="nucleotide sequence ID" value="NZ_BAAAVM010000168.1"/>
</dbReference>
<keyword evidence="8" id="KW-1185">Reference proteome</keyword>
<evidence type="ECO:0000256" key="3">
    <source>
        <dbReference type="ARBA" id="ARBA00023125"/>
    </source>
</evidence>
<dbReference type="PANTHER" id="PTHR43140">
    <property type="entry name" value="TYPE-1 RESTRICTION ENZYME ECOKI SPECIFICITY PROTEIN"/>
    <property type="match status" value="1"/>
</dbReference>
<feature type="coiled-coil region" evidence="5">
    <location>
        <begin position="369"/>
        <end position="396"/>
    </location>
</feature>
<keyword evidence="5" id="KW-0175">Coiled coil</keyword>
<dbReference type="InterPro" id="IPR000055">
    <property type="entry name" value="Restrct_endonuc_typeI_TRD"/>
</dbReference>
<comment type="caution">
    <text evidence="7">The sequence shown here is derived from an EMBL/GenBank/DDBJ whole genome shotgun (WGS) entry which is preliminary data.</text>
</comment>
<dbReference type="PANTHER" id="PTHR43140:SF1">
    <property type="entry name" value="TYPE I RESTRICTION ENZYME ECOKI SPECIFICITY SUBUNIT"/>
    <property type="match status" value="1"/>
</dbReference>
<evidence type="ECO:0000256" key="4">
    <source>
        <dbReference type="ARBA" id="ARBA00038652"/>
    </source>
</evidence>
<comment type="subunit">
    <text evidence="4">The methyltransferase is composed of M and S polypeptides.</text>
</comment>
<dbReference type="InterPro" id="IPR044946">
    <property type="entry name" value="Restrct_endonuc_typeI_TRD_sf"/>
</dbReference>
<gene>
    <name evidence="7" type="ORF">GCM10010521_74570</name>
</gene>
<proteinExistence type="inferred from homology"/>
<dbReference type="Gene3D" id="3.90.220.20">
    <property type="entry name" value="DNA methylase specificity domains"/>
    <property type="match status" value="2"/>
</dbReference>
<accession>A0ABN3V9N6</accession>
<dbReference type="CDD" id="cd17253">
    <property type="entry name" value="RMtype1_S_Eco933I-TRD2-CR2_like"/>
    <property type="match status" value="1"/>
</dbReference>
<dbReference type="CDD" id="cd17259">
    <property type="entry name" value="RMtype1_S_StySKI-TRD2-CR2_like"/>
    <property type="match status" value="1"/>
</dbReference>
<keyword evidence="3" id="KW-0238">DNA-binding</keyword>
<evidence type="ECO:0000256" key="5">
    <source>
        <dbReference type="SAM" id="Coils"/>
    </source>
</evidence>
<reference evidence="8" key="1">
    <citation type="journal article" date="2019" name="Int. J. Syst. Evol. Microbiol.">
        <title>The Global Catalogue of Microorganisms (GCM) 10K type strain sequencing project: providing services to taxonomists for standard genome sequencing and annotation.</title>
        <authorList>
            <consortium name="The Broad Institute Genomics Platform"/>
            <consortium name="The Broad Institute Genome Sequencing Center for Infectious Disease"/>
            <person name="Wu L."/>
            <person name="Ma J."/>
        </authorList>
    </citation>
    <scope>NUCLEOTIDE SEQUENCE [LARGE SCALE GENOMIC DNA]</scope>
    <source>
        <strain evidence="8">JCM 11574</strain>
    </source>
</reference>
<evidence type="ECO:0000313" key="7">
    <source>
        <dbReference type="EMBL" id="GAA2785455.1"/>
    </source>
</evidence>